<dbReference type="EMBL" id="QPKB01000005">
    <property type="protein sequence ID" value="RWR84875.1"/>
    <property type="molecule type" value="Genomic_DNA"/>
</dbReference>
<evidence type="ECO:0000256" key="2">
    <source>
        <dbReference type="PROSITE-ProRule" id="PRU00708"/>
    </source>
</evidence>
<dbReference type="FunFam" id="1.25.40.10:FF:000184">
    <property type="entry name" value="Pentatricopeptide repeat-containing protein, chloroplastic"/>
    <property type="match status" value="1"/>
</dbReference>
<gene>
    <name evidence="4" type="ORF">CKAN_01370800</name>
</gene>
<evidence type="ECO:0000256" key="3">
    <source>
        <dbReference type="SAM" id="MobiDB-lite"/>
    </source>
</evidence>
<evidence type="ECO:0000313" key="4">
    <source>
        <dbReference type="EMBL" id="RWR84875.1"/>
    </source>
</evidence>
<dbReference type="SUPFAM" id="SSF48452">
    <property type="entry name" value="TPR-like"/>
    <property type="match status" value="2"/>
</dbReference>
<dbReference type="Pfam" id="PF12854">
    <property type="entry name" value="PPR_1"/>
    <property type="match status" value="1"/>
</dbReference>
<dbReference type="PANTHER" id="PTHR47926:SF452">
    <property type="entry name" value="PENTATRICOPEPTIDE REPEAT-CONTAINING PROTEIN"/>
    <property type="match status" value="1"/>
</dbReference>
<name>A0A443P255_9MAGN</name>
<feature type="repeat" description="PPR" evidence="2">
    <location>
        <begin position="248"/>
        <end position="278"/>
    </location>
</feature>
<dbReference type="GO" id="GO:0003723">
    <property type="term" value="F:RNA binding"/>
    <property type="evidence" value="ECO:0007669"/>
    <property type="project" value="InterPro"/>
</dbReference>
<dbReference type="Gene3D" id="1.25.40.10">
    <property type="entry name" value="Tetratricopeptide repeat domain"/>
    <property type="match status" value="5"/>
</dbReference>
<dbReference type="InterPro" id="IPR046848">
    <property type="entry name" value="E_motif"/>
</dbReference>
<dbReference type="NCBIfam" id="TIGR00756">
    <property type="entry name" value="PPR"/>
    <property type="match status" value="8"/>
</dbReference>
<feature type="repeat" description="PPR" evidence="2">
    <location>
        <begin position="372"/>
        <end position="406"/>
    </location>
</feature>
<dbReference type="InterPro" id="IPR046960">
    <property type="entry name" value="PPR_At4g14850-like_plant"/>
</dbReference>
<evidence type="ECO:0000256" key="1">
    <source>
        <dbReference type="ARBA" id="ARBA00022737"/>
    </source>
</evidence>
<dbReference type="FunFam" id="1.25.40.10:FF:000470">
    <property type="entry name" value="Pentatricopeptide repeat-containing protein At5g66520"/>
    <property type="match status" value="1"/>
</dbReference>
<keyword evidence="1" id="KW-0677">Repeat</keyword>
<feature type="repeat" description="PPR" evidence="2">
    <location>
        <begin position="279"/>
        <end position="313"/>
    </location>
</feature>
<feature type="repeat" description="PPR" evidence="2">
    <location>
        <begin position="465"/>
        <end position="499"/>
    </location>
</feature>
<accession>A0A443P255</accession>
<keyword evidence="5" id="KW-1185">Reference proteome</keyword>
<dbReference type="InterPro" id="IPR011990">
    <property type="entry name" value="TPR-like_helical_dom_sf"/>
</dbReference>
<dbReference type="PROSITE" id="PS51375">
    <property type="entry name" value="PPR"/>
    <property type="match status" value="7"/>
</dbReference>
<dbReference type="Pfam" id="PF01535">
    <property type="entry name" value="PPR"/>
    <property type="match status" value="8"/>
</dbReference>
<dbReference type="GO" id="GO:0048731">
    <property type="term" value="P:system development"/>
    <property type="evidence" value="ECO:0007669"/>
    <property type="project" value="UniProtKB-ARBA"/>
</dbReference>
<dbReference type="Pfam" id="PF13041">
    <property type="entry name" value="PPR_2"/>
    <property type="match status" value="3"/>
</dbReference>
<dbReference type="FunFam" id="1.25.40.10:FF:000125">
    <property type="entry name" value="Pentatricopeptide repeat-containing protein"/>
    <property type="match status" value="1"/>
</dbReference>
<comment type="caution">
    <text evidence="4">The sequence shown here is derived from an EMBL/GenBank/DDBJ whole genome shotgun (WGS) entry which is preliminary data.</text>
</comment>
<evidence type="ECO:0000313" key="5">
    <source>
        <dbReference type="Proteomes" id="UP000283530"/>
    </source>
</evidence>
<feature type="compositionally biased region" description="Basic and acidic residues" evidence="3">
    <location>
        <begin position="20"/>
        <end position="45"/>
    </location>
</feature>
<feature type="region of interest" description="Disordered" evidence="3">
    <location>
        <begin position="1"/>
        <end position="53"/>
    </location>
</feature>
<feature type="repeat" description="PPR" evidence="2">
    <location>
        <begin position="147"/>
        <end position="181"/>
    </location>
</feature>
<dbReference type="InterPro" id="IPR002885">
    <property type="entry name" value="PPR_rpt"/>
</dbReference>
<feature type="repeat" description="PPR" evidence="2">
    <location>
        <begin position="434"/>
        <end position="464"/>
    </location>
</feature>
<dbReference type="Pfam" id="PF20431">
    <property type="entry name" value="E_motif"/>
    <property type="match status" value="1"/>
</dbReference>
<feature type="repeat" description="PPR" evidence="2">
    <location>
        <begin position="566"/>
        <end position="600"/>
    </location>
</feature>
<proteinExistence type="predicted"/>
<organism evidence="4 5">
    <name type="scientific">Cinnamomum micranthum f. kanehirae</name>
    <dbReference type="NCBI Taxonomy" id="337451"/>
    <lineage>
        <taxon>Eukaryota</taxon>
        <taxon>Viridiplantae</taxon>
        <taxon>Streptophyta</taxon>
        <taxon>Embryophyta</taxon>
        <taxon>Tracheophyta</taxon>
        <taxon>Spermatophyta</taxon>
        <taxon>Magnoliopsida</taxon>
        <taxon>Magnoliidae</taxon>
        <taxon>Laurales</taxon>
        <taxon>Lauraceae</taxon>
        <taxon>Cinnamomum</taxon>
    </lineage>
</organism>
<sequence length="795" mass="89927">MPKLTLPQTPRPPRHHRPLHREGARERDKERERERGKEGGERSDGYGEGEAAEDTSVVLFGDGGEMDKETSFVDVAEANLAKLSVSKCFSLLTKCTTPNHLNQTLAHFIAIGLFKDPSAANQTASFLTDTGNLAYAHLLLKHVEEPTSFLWNTLIRGFQQHQKPLQSIRLYHQMLQNGVSPDKFTFPFVLRACAHGRAIAEGEQIHCQLLKSPLQVDMFVRGALIVFYAKCGEIEAAQQLFDSMPHRNSFCWNVMIDGYVKNDDVGAARHLFDSMPQWDLFSWNTMIDGHVRCGEIEAARQLFDEMPERDVVSWNSMIYCYAKYGDMKAAGELFDRMEVRDVVTWTVMVNGLARWSEVEIAHCLFEKIPQKSLASWNSLIDGYAKRGNMKAALMLFQLMEGRNLTSWNVMLDAYSKCGEIGIARELFEQMDVRDIFSWNIMIDGYARVGCLEVAQEFFHTMPCKDLVSWNTLIAANKQNSRPKEAIRLFHMMQMAGEKPDDFTLSTALSAIADLGSFVQGRWIHTYVVRNKFFLDGIVGVSLIDMYSKCGYVDIAWGIFESVLHKTIDHWNSMISGLALHGYGNRATCLFEEMLMSMIEPDDISFIGVLSACSHAGLVHQGRQYFELMSLKYGITPKIQHYGCMVDLLGRAGHLEEAYALVTDMPMQPNDIVWRALLGAARNRGNIEIGEHAAKHLIELEPHDTSSYVLLSNIYVATQRWESALQIRKKMKERCPLKIPGYSSIELNGVVHEFIVGGTSHPQIIEIHLLLNEMTTGLMLAGYTPIMRHSLFDIDV</sequence>
<dbReference type="PANTHER" id="PTHR47926">
    <property type="entry name" value="PENTATRICOPEPTIDE REPEAT-CONTAINING PROTEIN"/>
    <property type="match status" value="1"/>
</dbReference>
<dbReference type="AlphaFoldDB" id="A0A443P255"/>
<dbReference type="OrthoDB" id="772730at2759"/>
<dbReference type="STRING" id="337451.A0A443P255"/>
<dbReference type="Proteomes" id="UP000283530">
    <property type="component" value="Unassembled WGS sequence"/>
</dbReference>
<reference evidence="4 5" key="1">
    <citation type="journal article" date="2019" name="Nat. Plants">
        <title>Stout camphor tree genome fills gaps in understanding of flowering plant genome evolution.</title>
        <authorList>
            <person name="Chaw S.M."/>
            <person name="Liu Y.C."/>
            <person name="Wu Y.W."/>
            <person name="Wang H.Y."/>
            <person name="Lin C.I."/>
            <person name="Wu C.S."/>
            <person name="Ke H.M."/>
            <person name="Chang L.Y."/>
            <person name="Hsu C.Y."/>
            <person name="Yang H.T."/>
            <person name="Sudianto E."/>
            <person name="Hsu M.H."/>
            <person name="Wu K.P."/>
            <person name="Wang L.N."/>
            <person name="Leebens-Mack J.H."/>
            <person name="Tsai I.J."/>
        </authorList>
    </citation>
    <scope>NUCLEOTIDE SEQUENCE [LARGE SCALE GENOMIC DNA]</scope>
    <source>
        <strain evidence="5">cv. Chaw 1501</strain>
        <tissue evidence="4">Young leaves</tissue>
    </source>
</reference>
<dbReference type="GO" id="GO:0009451">
    <property type="term" value="P:RNA modification"/>
    <property type="evidence" value="ECO:0007669"/>
    <property type="project" value="InterPro"/>
</dbReference>
<protein>
    <submittedName>
        <fullName evidence="4">Pentatricopeptide repeat-containing protein, chloroplastic-like protein</fullName>
    </submittedName>
</protein>